<evidence type="ECO:0000259" key="1">
    <source>
        <dbReference type="Pfam" id="PF00135"/>
    </source>
</evidence>
<name>A0A9W4UAM9_9PLEO</name>
<evidence type="ECO:0000313" key="3">
    <source>
        <dbReference type="Proteomes" id="UP001152607"/>
    </source>
</evidence>
<dbReference type="OrthoDB" id="3200163at2759"/>
<reference evidence="2" key="1">
    <citation type="submission" date="2023-01" db="EMBL/GenBank/DDBJ databases">
        <authorList>
            <person name="Van Ghelder C."/>
            <person name="Rancurel C."/>
        </authorList>
    </citation>
    <scope>NUCLEOTIDE SEQUENCE</scope>
    <source>
        <strain evidence="2">CNCM I-4278</strain>
    </source>
</reference>
<keyword evidence="3" id="KW-1185">Reference proteome</keyword>
<accession>A0A9W4UAM9</accession>
<dbReference type="EMBL" id="CAOQHR010000003">
    <property type="protein sequence ID" value="CAI6331486.1"/>
    <property type="molecule type" value="Genomic_DNA"/>
</dbReference>
<dbReference type="SUPFAM" id="SSF53474">
    <property type="entry name" value="alpha/beta-Hydrolases"/>
    <property type="match status" value="1"/>
</dbReference>
<comment type="caution">
    <text evidence="2">The sequence shown here is derived from an EMBL/GenBank/DDBJ whole genome shotgun (WGS) entry which is preliminary data.</text>
</comment>
<dbReference type="PANTHER" id="PTHR43142:SF11">
    <property type="entry name" value="CARBOXYLIC ESTER HYDROLASE"/>
    <property type="match status" value="1"/>
</dbReference>
<organism evidence="2 3">
    <name type="scientific">Periconia digitata</name>
    <dbReference type="NCBI Taxonomy" id="1303443"/>
    <lineage>
        <taxon>Eukaryota</taxon>
        <taxon>Fungi</taxon>
        <taxon>Dikarya</taxon>
        <taxon>Ascomycota</taxon>
        <taxon>Pezizomycotina</taxon>
        <taxon>Dothideomycetes</taxon>
        <taxon>Pleosporomycetidae</taxon>
        <taxon>Pleosporales</taxon>
        <taxon>Massarineae</taxon>
        <taxon>Periconiaceae</taxon>
        <taxon>Periconia</taxon>
    </lineage>
</organism>
<gene>
    <name evidence="2" type="ORF">PDIGIT_LOCUS4511</name>
</gene>
<proteinExistence type="predicted"/>
<evidence type="ECO:0000313" key="2">
    <source>
        <dbReference type="EMBL" id="CAI6331486.1"/>
    </source>
</evidence>
<dbReference type="PANTHER" id="PTHR43142">
    <property type="entry name" value="CARBOXYLIC ESTER HYDROLASE"/>
    <property type="match status" value="1"/>
</dbReference>
<protein>
    <recommendedName>
        <fullName evidence="1">Carboxylesterase type B domain-containing protein</fullName>
    </recommendedName>
</protein>
<dbReference type="Gene3D" id="3.40.50.1820">
    <property type="entry name" value="alpha/beta hydrolase"/>
    <property type="match status" value="1"/>
</dbReference>
<feature type="domain" description="Carboxylesterase type B" evidence="1">
    <location>
        <begin position="81"/>
        <end position="547"/>
    </location>
</feature>
<dbReference type="InterPro" id="IPR029058">
    <property type="entry name" value="AB_hydrolase_fold"/>
</dbReference>
<dbReference type="InterPro" id="IPR002018">
    <property type="entry name" value="CarbesteraseB"/>
</dbReference>
<dbReference type="Pfam" id="PF00135">
    <property type="entry name" value="COesterase"/>
    <property type="match status" value="1"/>
</dbReference>
<sequence length="608" mass="66205">MPLPDFNVWGQIRRPGFCPTVHPRIQIVGSVTCILASNWTLFNTVQLAIDLPRNFPDTEYLYTMSTTFNHPDLGEVAAKPADGVLQFRGLKYASLQDRFSAPQLQDSYDPAGKLDATSFGPPPVSPIGAINQEFGFIQQSLPLPEVPTHSDTECLNLNITVPLGKDGAVQSDAKLPVYVFVHGGGFAFGSSWYPHYDAAALVRLSVEIGKPVIGVTINYRLGVMGFLTSQELRKAGYKPNNGFHDQRTAMRWIKKYIGGFGGDAEQMTSVGESAGGLSVAMLLTSKEPLMKRCLCTGGALTIFKPLPDATNEGVYQKVVAALGLADKSPEERVQALLKLPVDDLWQKVPPGTPIGPFADGETMLESPTFATFASEDESVQSLLPGRKWCSDLMLGDSALDGSIFAYAALDAQNPGISSKFIASAKRTLSAHPNTLSTLLESYGITEEMSDDEGLVAILRFISDIAFYASARVFAQGWPKTPDNKVYLYHFNEGNPWDGRFKGEAVHILDVAFLFQNYNDLLSQEQKAVARRYGEDFIAFVNGEEPWAPVKKGKFNARVYGPSGQGVGAEYVESGEPTSVGRSERVLKLGEEVGLDTVGDVFINFLQGR</sequence>
<dbReference type="AlphaFoldDB" id="A0A9W4UAM9"/>
<dbReference type="Proteomes" id="UP001152607">
    <property type="component" value="Unassembled WGS sequence"/>
</dbReference>